<sequence>MFELCKEIDTNVFYIMNLNKGIVNMIIFLITQKIYGQESLEIYKAQNHGKFSIQDSNWETEHKDRCFYNPQLVTSIYVADKRLSISPPSNLAEKRLSILSNTPLLISFEQFML</sequence>
<dbReference type="AlphaFoldDB" id="A0A915D2X8"/>
<evidence type="ECO:0000313" key="2">
    <source>
        <dbReference type="WBParaSite" id="jg15355"/>
    </source>
</evidence>
<name>A0A915D2X8_9BILA</name>
<keyword evidence="1" id="KW-1185">Reference proteome</keyword>
<reference evidence="2" key="1">
    <citation type="submission" date="2022-11" db="UniProtKB">
        <authorList>
            <consortium name="WormBaseParasite"/>
        </authorList>
    </citation>
    <scope>IDENTIFICATION</scope>
</reference>
<accession>A0A915D2X8</accession>
<organism evidence="1 2">
    <name type="scientific">Ditylenchus dipsaci</name>
    <dbReference type="NCBI Taxonomy" id="166011"/>
    <lineage>
        <taxon>Eukaryota</taxon>
        <taxon>Metazoa</taxon>
        <taxon>Ecdysozoa</taxon>
        <taxon>Nematoda</taxon>
        <taxon>Chromadorea</taxon>
        <taxon>Rhabditida</taxon>
        <taxon>Tylenchina</taxon>
        <taxon>Tylenchomorpha</taxon>
        <taxon>Sphaerularioidea</taxon>
        <taxon>Anguinidae</taxon>
        <taxon>Anguininae</taxon>
        <taxon>Ditylenchus</taxon>
    </lineage>
</organism>
<dbReference type="WBParaSite" id="jg15355">
    <property type="protein sequence ID" value="jg15355"/>
    <property type="gene ID" value="jg15355"/>
</dbReference>
<dbReference type="Proteomes" id="UP000887574">
    <property type="component" value="Unplaced"/>
</dbReference>
<evidence type="ECO:0000313" key="1">
    <source>
        <dbReference type="Proteomes" id="UP000887574"/>
    </source>
</evidence>
<protein>
    <submittedName>
        <fullName evidence="2">Uncharacterized protein</fullName>
    </submittedName>
</protein>
<proteinExistence type="predicted"/>